<dbReference type="AlphaFoldDB" id="A0AAW2YHM3"/>
<keyword evidence="2" id="KW-1185">Reference proteome</keyword>
<dbReference type="Pfam" id="PF10300">
    <property type="entry name" value="Iml2-TPR_39"/>
    <property type="match status" value="1"/>
</dbReference>
<protein>
    <submittedName>
        <fullName evidence="1">Ttc39a</fullName>
    </submittedName>
</protein>
<dbReference type="PANTHER" id="PTHR31859">
    <property type="entry name" value="TETRATRICOPEPTIDE REPEAT PROTEIN 39 FAMILY MEMBER"/>
    <property type="match status" value="1"/>
</dbReference>
<dbReference type="Proteomes" id="UP001431209">
    <property type="component" value="Unassembled WGS sequence"/>
</dbReference>
<evidence type="ECO:0000313" key="1">
    <source>
        <dbReference type="EMBL" id="KAL0476936.1"/>
    </source>
</evidence>
<reference evidence="1 2" key="1">
    <citation type="submission" date="2024-03" db="EMBL/GenBank/DDBJ databases">
        <title>The Acrasis kona genome and developmental transcriptomes reveal deep origins of eukaryotic multicellular pathways.</title>
        <authorList>
            <person name="Sheikh S."/>
            <person name="Fu C.-J."/>
            <person name="Brown M.W."/>
            <person name="Baldauf S.L."/>
        </authorList>
    </citation>
    <scope>NUCLEOTIDE SEQUENCE [LARGE SCALE GENOMIC DNA]</scope>
    <source>
        <strain evidence="1 2">ATCC MYA-3509</strain>
    </source>
</reference>
<dbReference type="InterPro" id="IPR019412">
    <property type="entry name" value="IML2/TPR_39"/>
</dbReference>
<dbReference type="PANTHER" id="PTHR31859:SF1">
    <property type="entry name" value="TETRATRICOPEPTIDE REPEAT PROTEIN 39C"/>
    <property type="match status" value="1"/>
</dbReference>
<evidence type="ECO:0000313" key="2">
    <source>
        <dbReference type="Proteomes" id="UP001431209"/>
    </source>
</evidence>
<comment type="caution">
    <text evidence="1">The sequence shown here is derived from an EMBL/GenBank/DDBJ whole genome shotgun (WGS) entry which is preliminary data.</text>
</comment>
<accession>A0AAW2YHM3</accession>
<sequence length="585" mass="67723">MNKMYLFQEQVQWLAWNNDIDKAINILVPHIESNLLCAVEHVQVQVIKNAIRAFSDTDVTIKETLQLIEDATKLAEKIEKSTASILELAHSTIELNKNALNNPVEGYIFSEIQNVDQEKSLILEFQDDVLIENFKLNIQVCQCELFLMKTYLQFLSGSYLKAAYNMRNAFLGYEQLATAVDVVLNEKSDYNESTLHPDLITCIRFGQGLFKYLLINLPRSVRGILSTIGYRGDRKEGLKMLRLVSQDGGRLSAFASFVLGVHYVVRGGGVKSRHHKLQKFEPILLKCLERYPSGLAFTFLASQYARKEGDLDSAIQYLERSLMWSKKKLGLTPKFVQSELSQCYFLNKAYPNVCQIIESVLSQNESDSEFLGRSISAWVLALTYSLHNRLDDRYDILDKMEDYFLTNKNKTKPIEKFVNQSLENMKKVSATDEELTLCLFVTYLELLYARDRINELTDTNFRYMLRLLLQLKDKAKRDLFNDLRIACDFFEVCFRRRIGEMSNSTAKQSLTSIISAKVQYEKQWPMYANFETAEIMYEANEDLNKVEQFVRSCYNFKCASDELFESRLGDAIEDIRRSREKKIKV</sequence>
<gene>
    <name evidence="1" type="ORF">AKO1_006467</name>
</gene>
<name>A0AAW2YHM3_9EUKA</name>
<proteinExistence type="predicted"/>
<organism evidence="1 2">
    <name type="scientific">Acrasis kona</name>
    <dbReference type="NCBI Taxonomy" id="1008807"/>
    <lineage>
        <taxon>Eukaryota</taxon>
        <taxon>Discoba</taxon>
        <taxon>Heterolobosea</taxon>
        <taxon>Tetramitia</taxon>
        <taxon>Eutetramitia</taxon>
        <taxon>Acrasidae</taxon>
        <taxon>Acrasis</taxon>
    </lineage>
</organism>
<dbReference type="EMBL" id="JAOPGA020000121">
    <property type="protein sequence ID" value="KAL0476936.1"/>
    <property type="molecule type" value="Genomic_DNA"/>
</dbReference>